<dbReference type="GO" id="GO:0008474">
    <property type="term" value="F:palmitoyl-(protein) hydrolase activity"/>
    <property type="evidence" value="ECO:0007669"/>
    <property type="project" value="UniProtKB-EC"/>
</dbReference>
<dbReference type="GO" id="GO:0005737">
    <property type="term" value="C:cytoplasm"/>
    <property type="evidence" value="ECO:0007669"/>
    <property type="project" value="TreeGrafter"/>
</dbReference>
<keyword evidence="5" id="KW-0378">Hydrolase</keyword>
<reference evidence="11 12" key="1">
    <citation type="submission" date="2014-04" db="EMBL/GenBank/DDBJ databases">
        <authorList>
            <consortium name="DOE Joint Genome Institute"/>
            <person name="Kuo A."/>
            <person name="Tarkka M."/>
            <person name="Buscot F."/>
            <person name="Kohler A."/>
            <person name="Nagy L.G."/>
            <person name="Floudas D."/>
            <person name="Copeland A."/>
            <person name="Barry K.W."/>
            <person name="Cichocki N."/>
            <person name="Veneault-Fourrey C."/>
            <person name="LaButti K."/>
            <person name="Lindquist E.A."/>
            <person name="Lipzen A."/>
            <person name="Lundell T."/>
            <person name="Morin E."/>
            <person name="Murat C."/>
            <person name="Sun H."/>
            <person name="Tunlid A."/>
            <person name="Henrissat B."/>
            <person name="Grigoriev I.V."/>
            <person name="Hibbett D.S."/>
            <person name="Martin F."/>
            <person name="Nordberg H.P."/>
            <person name="Cantor M.N."/>
            <person name="Hua S.X."/>
        </authorList>
    </citation>
    <scope>NUCLEOTIDE SEQUENCE [LARGE SCALE GENOMIC DNA]</scope>
    <source>
        <strain evidence="11 12">F 1598</strain>
    </source>
</reference>
<dbReference type="OrthoDB" id="2418081at2759"/>
<evidence type="ECO:0000256" key="6">
    <source>
        <dbReference type="ARBA" id="ARBA00022832"/>
    </source>
</evidence>
<dbReference type="PANTHER" id="PTHR10655">
    <property type="entry name" value="LYSOPHOSPHOLIPASE-RELATED"/>
    <property type="match status" value="1"/>
</dbReference>
<comment type="catalytic activity">
    <reaction evidence="9">
        <text>S-hexadecanoyl-L-cysteinyl-[protein] + H2O = L-cysteinyl-[protein] + hexadecanoate + H(+)</text>
        <dbReference type="Rhea" id="RHEA:19233"/>
        <dbReference type="Rhea" id="RHEA-COMP:10131"/>
        <dbReference type="Rhea" id="RHEA-COMP:11032"/>
        <dbReference type="ChEBI" id="CHEBI:7896"/>
        <dbReference type="ChEBI" id="CHEBI:15377"/>
        <dbReference type="ChEBI" id="CHEBI:15378"/>
        <dbReference type="ChEBI" id="CHEBI:29950"/>
        <dbReference type="ChEBI" id="CHEBI:74151"/>
        <dbReference type="EC" id="3.1.2.22"/>
    </reaction>
</comment>
<evidence type="ECO:0000256" key="4">
    <source>
        <dbReference type="ARBA" id="ARBA00022487"/>
    </source>
</evidence>
<evidence type="ECO:0000256" key="7">
    <source>
        <dbReference type="ARBA" id="ARBA00029392"/>
    </source>
</evidence>
<evidence type="ECO:0000256" key="8">
    <source>
        <dbReference type="ARBA" id="ARBA00031195"/>
    </source>
</evidence>
<organism evidence="11 12">
    <name type="scientific">Piloderma croceum (strain F 1598)</name>
    <dbReference type="NCBI Taxonomy" id="765440"/>
    <lineage>
        <taxon>Eukaryota</taxon>
        <taxon>Fungi</taxon>
        <taxon>Dikarya</taxon>
        <taxon>Basidiomycota</taxon>
        <taxon>Agaricomycotina</taxon>
        <taxon>Agaricomycetes</taxon>
        <taxon>Agaricomycetidae</taxon>
        <taxon>Atheliales</taxon>
        <taxon>Atheliaceae</taxon>
        <taxon>Piloderma</taxon>
    </lineage>
</organism>
<dbReference type="InParanoid" id="A0A0C3BFE7"/>
<evidence type="ECO:0000259" key="10">
    <source>
        <dbReference type="Pfam" id="PF02230"/>
    </source>
</evidence>
<dbReference type="InterPro" id="IPR003140">
    <property type="entry name" value="PLipase/COase/thioEstase"/>
</dbReference>
<evidence type="ECO:0000256" key="2">
    <source>
        <dbReference type="ARBA" id="ARBA00012423"/>
    </source>
</evidence>
<evidence type="ECO:0000313" key="11">
    <source>
        <dbReference type="EMBL" id="KIM76037.1"/>
    </source>
</evidence>
<gene>
    <name evidence="11" type="ORF">PILCRDRAFT_798152</name>
</gene>
<evidence type="ECO:0000313" key="12">
    <source>
        <dbReference type="Proteomes" id="UP000054166"/>
    </source>
</evidence>
<reference evidence="12" key="2">
    <citation type="submission" date="2015-01" db="EMBL/GenBank/DDBJ databases">
        <title>Evolutionary Origins and Diversification of the Mycorrhizal Mutualists.</title>
        <authorList>
            <consortium name="DOE Joint Genome Institute"/>
            <consortium name="Mycorrhizal Genomics Consortium"/>
            <person name="Kohler A."/>
            <person name="Kuo A."/>
            <person name="Nagy L.G."/>
            <person name="Floudas D."/>
            <person name="Copeland A."/>
            <person name="Barry K.W."/>
            <person name="Cichocki N."/>
            <person name="Veneault-Fourrey C."/>
            <person name="LaButti K."/>
            <person name="Lindquist E.A."/>
            <person name="Lipzen A."/>
            <person name="Lundell T."/>
            <person name="Morin E."/>
            <person name="Murat C."/>
            <person name="Riley R."/>
            <person name="Ohm R."/>
            <person name="Sun H."/>
            <person name="Tunlid A."/>
            <person name="Henrissat B."/>
            <person name="Grigoriev I.V."/>
            <person name="Hibbett D.S."/>
            <person name="Martin F."/>
        </authorList>
    </citation>
    <scope>NUCLEOTIDE SEQUENCE [LARGE SCALE GENOMIC DNA]</scope>
    <source>
        <strain evidence="12">F 1598</strain>
    </source>
</reference>
<dbReference type="PANTHER" id="PTHR10655:SF17">
    <property type="entry name" value="LYSOPHOSPHOLIPASE-LIKE PROTEIN 1"/>
    <property type="match status" value="1"/>
</dbReference>
<keyword evidence="6" id="KW-0276">Fatty acid metabolism</keyword>
<keyword evidence="4" id="KW-0719">Serine esterase</keyword>
<dbReference type="EMBL" id="KN833039">
    <property type="protein sequence ID" value="KIM76037.1"/>
    <property type="molecule type" value="Genomic_DNA"/>
</dbReference>
<dbReference type="Pfam" id="PF02230">
    <property type="entry name" value="Abhydrolase_2"/>
    <property type="match status" value="1"/>
</dbReference>
<evidence type="ECO:0000256" key="3">
    <source>
        <dbReference type="ARBA" id="ARBA00014923"/>
    </source>
</evidence>
<dbReference type="FunCoup" id="A0A0C3BFE7">
    <property type="interactions" value="365"/>
</dbReference>
<evidence type="ECO:0000256" key="5">
    <source>
        <dbReference type="ARBA" id="ARBA00022801"/>
    </source>
</evidence>
<dbReference type="Proteomes" id="UP000054166">
    <property type="component" value="Unassembled WGS sequence"/>
</dbReference>
<keyword evidence="6" id="KW-0443">Lipid metabolism</keyword>
<sequence length="261" mass="28541">MSAVTTDGLDFLTIPPPAKLHTATVIWIHGLGDTGRGMASFVRVLSRYYACNHIKWILPHAPTRWVTGCKIAMPSWFDLYSFDIPNRPEDETGLFNAVGQINDLINAEIESGIPPHRIVVGGLSQGAGLAVLTGLATERKLAGIFVLSGYIPLRGKAESICKPLFPSIPLFFAHGTADMQINYQFACDAAETFASQLRLPFHLSEPSLSKTPLLESDLIGLRFHSYQGMGHTISEMELEDLRLWIAAVLPKQGSSSMCAVF</sequence>
<dbReference type="AlphaFoldDB" id="A0A0C3BFE7"/>
<dbReference type="Gene3D" id="3.40.50.1820">
    <property type="entry name" value="alpha/beta hydrolase"/>
    <property type="match status" value="1"/>
</dbReference>
<evidence type="ECO:0000256" key="1">
    <source>
        <dbReference type="ARBA" id="ARBA00006499"/>
    </source>
</evidence>
<dbReference type="HOGENOM" id="CLU_049413_3_5_1"/>
<keyword evidence="12" id="KW-1185">Reference proteome</keyword>
<dbReference type="InterPro" id="IPR029058">
    <property type="entry name" value="AB_hydrolase_fold"/>
</dbReference>
<name>A0A0C3BFE7_PILCF</name>
<dbReference type="InterPro" id="IPR050565">
    <property type="entry name" value="LYPA1-2/EST-like"/>
</dbReference>
<dbReference type="EC" id="3.1.2.22" evidence="2"/>
<proteinExistence type="inferred from homology"/>
<accession>A0A0C3BFE7</accession>
<comment type="similarity">
    <text evidence="1">Belongs to the AB hydrolase superfamily. AB hydrolase 2 family.</text>
</comment>
<dbReference type="GO" id="GO:0006631">
    <property type="term" value="P:fatty acid metabolic process"/>
    <property type="evidence" value="ECO:0007669"/>
    <property type="project" value="UniProtKB-KW"/>
</dbReference>
<dbReference type="STRING" id="765440.A0A0C3BFE7"/>
<feature type="domain" description="Phospholipase/carboxylesterase/thioesterase" evidence="10">
    <location>
        <begin position="13"/>
        <end position="195"/>
    </location>
</feature>
<dbReference type="SUPFAM" id="SSF53474">
    <property type="entry name" value="alpha/beta-Hydrolases"/>
    <property type="match status" value="1"/>
</dbReference>
<dbReference type="GO" id="GO:0052689">
    <property type="term" value="F:carboxylic ester hydrolase activity"/>
    <property type="evidence" value="ECO:0007669"/>
    <property type="project" value="UniProtKB-KW"/>
</dbReference>
<evidence type="ECO:0000256" key="9">
    <source>
        <dbReference type="ARBA" id="ARBA00047337"/>
    </source>
</evidence>
<comment type="function">
    <text evidence="7">Hydrolyzes fatty acids from S-acylated cysteine residues in proteins with a strong preference for palmitoylated G-alpha proteins over other acyl substrates. Mediates the deacylation of G-alpha proteins such as GPA1 in vivo, but has weak or no activity toward palmitoylated Ras proteins. Has weak lysophospholipase activity in vitro; however such activity may not exist in vivo.</text>
</comment>
<protein>
    <recommendedName>
        <fullName evidence="3">Acyl-protein thioesterase 1</fullName>
        <ecNumber evidence="2">3.1.2.22</ecNumber>
    </recommendedName>
    <alternativeName>
        <fullName evidence="8">Palmitoyl-protein hydrolase</fullName>
    </alternativeName>
</protein>